<evidence type="ECO:0000256" key="2">
    <source>
        <dbReference type="ARBA" id="ARBA00006370"/>
    </source>
</evidence>
<dbReference type="Gene3D" id="2.70.220.10">
    <property type="entry name" value="Ganglioside GM2 activator"/>
    <property type="match status" value="1"/>
</dbReference>
<gene>
    <name evidence="9" type="ORF">GBAR_LOCUS9963</name>
</gene>
<evidence type="ECO:0000256" key="1">
    <source>
        <dbReference type="ARBA" id="ARBA00002053"/>
    </source>
</evidence>
<proteinExistence type="inferred from homology"/>
<feature type="signal peptide" evidence="7">
    <location>
        <begin position="1"/>
        <end position="16"/>
    </location>
</feature>
<dbReference type="Pfam" id="PF02221">
    <property type="entry name" value="E1_DerP2_DerF2"/>
    <property type="match status" value="1"/>
</dbReference>
<keyword evidence="5 7" id="KW-0732">Signal</keyword>
<keyword evidence="4" id="KW-0813">Transport</keyword>
<evidence type="ECO:0000256" key="5">
    <source>
        <dbReference type="ARBA" id="ARBA00022729"/>
    </source>
</evidence>
<dbReference type="SMART" id="SM00737">
    <property type="entry name" value="ML"/>
    <property type="match status" value="1"/>
</dbReference>
<protein>
    <submittedName>
        <fullName evidence="9">Phosphatidylglycerol/phosphatidylinositol transfer protein DDB_G0282179</fullName>
    </submittedName>
</protein>
<sequence length="161" mass="17197">MKAAVVLVLVVTAAVAIPVQWLELESAKTLQNDQTTRLGDVYEFCNKSVDPLVITGLTLSPDPPKEGKPLTITVSYTLTEKVTGGMIKVDAELDNVPLYNGSVDLCDLLVQVGEKCPIDPMSARNTTTVSIPVVHGNFKASAVATDEFGNELACITVGFKF</sequence>
<comment type="function">
    <text evidence="1">Catalyzes the intermembrane transfer of phosphatidylglycerol and phosphatidylinositol.</text>
</comment>
<keyword evidence="6" id="KW-0445">Lipid transport</keyword>
<accession>A0AA35WGA7</accession>
<dbReference type="InterPro" id="IPR036846">
    <property type="entry name" value="GM2-AP_sf"/>
</dbReference>
<comment type="subunit">
    <text evidence="3">Monomer.</text>
</comment>
<feature type="chain" id="PRO_5041271198" evidence="7">
    <location>
        <begin position="17"/>
        <end position="161"/>
    </location>
</feature>
<evidence type="ECO:0000313" key="9">
    <source>
        <dbReference type="EMBL" id="CAI8016226.1"/>
    </source>
</evidence>
<dbReference type="InterPro" id="IPR014756">
    <property type="entry name" value="Ig_E-set"/>
</dbReference>
<dbReference type="InterPro" id="IPR003172">
    <property type="entry name" value="ML_dom"/>
</dbReference>
<dbReference type="EMBL" id="CASHTH010001506">
    <property type="protein sequence ID" value="CAI8016226.1"/>
    <property type="molecule type" value="Genomic_DNA"/>
</dbReference>
<dbReference type="Proteomes" id="UP001174909">
    <property type="component" value="Unassembled WGS sequence"/>
</dbReference>
<evidence type="ECO:0000256" key="4">
    <source>
        <dbReference type="ARBA" id="ARBA00022448"/>
    </source>
</evidence>
<evidence type="ECO:0000313" key="10">
    <source>
        <dbReference type="Proteomes" id="UP001174909"/>
    </source>
</evidence>
<organism evidence="9 10">
    <name type="scientific">Geodia barretti</name>
    <name type="common">Barrett's horny sponge</name>
    <dbReference type="NCBI Taxonomy" id="519541"/>
    <lineage>
        <taxon>Eukaryota</taxon>
        <taxon>Metazoa</taxon>
        <taxon>Porifera</taxon>
        <taxon>Demospongiae</taxon>
        <taxon>Heteroscleromorpha</taxon>
        <taxon>Tetractinellida</taxon>
        <taxon>Astrophorina</taxon>
        <taxon>Geodiidae</taxon>
        <taxon>Geodia</taxon>
    </lineage>
</organism>
<evidence type="ECO:0000256" key="7">
    <source>
        <dbReference type="SAM" id="SignalP"/>
    </source>
</evidence>
<comment type="caution">
    <text evidence="9">The sequence shown here is derived from an EMBL/GenBank/DDBJ whole genome shotgun (WGS) entry which is preliminary data.</text>
</comment>
<dbReference type="AlphaFoldDB" id="A0AA35WGA7"/>
<evidence type="ECO:0000256" key="6">
    <source>
        <dbReference type="ARBA" id="ARBA00023055"/>
    </source>
</evidence>
<keyword evidence="10" id="KW-1185">Reference proteome</keyword>
<dbReference type="InterPro" id="IPR039670">
    <property type="entry name" value="NPC2-like"/>
</dbReference>
<reference evidence="9" key="1">
    <citation type="submission" date="2023-03" db="EMBL/GenBank/DDBJ databases">
        <authorList>
            <person name="Steffen K."/>
            <person name="Cardenas P."/>
        </authorList>
    </citation>
    <scope>NUCLEOTIDE SEQUENCE</scope>
</reference>
<dbReference type="PANTHER" id="PTHR11306">
    <property type="entry name" value="NIEMANN PICK TYPE C2 PROTEIN NPC2-RELATED"/>
    <property type="match status" value="1"/>
</dbReference>
<evidence type="ECO:0000256" key="3">
    <source>
        <dbReference type="ARBA" id="ARBA00011245"/>
    </source>
</evidence>
<dbReference type="GO" id="GO:0015918">
    <property type="term" value="P:sterol transport"/>
    <property type="evidence" value="ECO:0007669"/>
    <property type="project" value="InterPro"/>
</dbReference>
<comment type="similarity">
    <text evidence="2">Belongs to the NPC2 family.</text>
</comment>
<evidence type="ECO:0000259" key="8">
    <source>
        <dbReference type="SMART" id="SM00737"/>
    </source>
</evidence>
<dbReference type="SUPFAM" id="SSF81296">
    <property type="entry name" value="E set domains"/>
    <property type="match status" value="1"/>
</dbReference>
<name>A0AA35WGA7_GEOBA</name>
<feature type="domain" description="MD-2-related lipid-recognition" evidence="8">
    <location>
        <begin position="42"/>
        <end position="159"/>
    </location>
</feature>
<dbReference type="GO" id="GO:0032934">
    <property type="term" value="F:sterol binding"/>
    <property type="evidence" value="ECO:0007669"/>
    <property type="project" value="InterPro"/>
</dbReference>
<dbReference type="PANTHER" id="PTHR11306:SF0">
    <property type="entry name" value="PHOSPHATIDYLGLYCEROL_PHOSPHATIDYLINOSITOL TRANSFER PROTEIN"/>
    <property type="match status" value="1"/>
</dbReference>